<dbReference type="PANTHER" id="PTHR48051">
    <property type="match status" value="1"/>
</dbReference>
<dbReference type="SMART" id="SM00369">
    <property type="entry name" value="LRR_TYP"/>
    <property type="match status" value="5"/>
</dbReference>
<proteinExistence type="predicted"/>
<dbReference type="AlphaFoldDB" id="A0A1X2GAW7"/>
<dbReference type="EMBL" id="MCGT01000026">
    <property type="protein sequence ID" value="ORX49441.1"/>
    <property type="molecule type" value="Genomic_DNA"/>
</dbReference>
<protein>
    <submittedName>
        <fullName evidence="4">Outer arm dynein light chain 1</fullName>
    </submittedName>
</protein>
<evidence type="ECO:0000256" key="3">
    <source>
        <dbReference type="SAM" id="MobiDB-lite"/>
    </source>
</evidence>
<dbReference type="Proteomes" id="UP000242146">
    <property type="component" value="Unassembled WGS sequence"/>
</dbReference>
<evidence type="ECO:0000256" key="2">
    <source>
        <dbReference type="ARBA" id="ARBA00022737"/>
    </source>
</evidence>
<keyword evidence="5" id="KW-1185">Reference proteome</keyword>
<feature type="region of interest" description="Disordered" evidence="3">
    <location>
        <begin position="415"/>
        <end position="436"/>
    </location>
</feature>
<keyword evidence="1" id="KW-0433">Leucine-rich repeat</keyword>
<comment type="caution">
    <text evidence="4">The sequence shown here is derived from an EMBL/GenBank/DDBJ whole genome shotgun (WGS) entry which is preliminary data.</text>
</comment>
<reference evidence="4 5" key="1">
    <citation type="submission" date="2016-07" db="EMBL/GenBank/DDBJ databases">
        <title>Pervasive Adenine N6-methylation of Active Genes in Fungi.</title>
        <authorList>
            <consortium name="DOE Joint Genome Institute"/>
            <person name="Mondo S.J."/>
            <person name="Dannebaum R.O."/>
            <person name="Kuo R.C."/>
            <person name="Labutti K."/>
            <person name="Haridas S."/>
            <person name="Kuo A."/>
            <person name="Salamov A."/>
            <person name="Ahrendt S.R."/>
            <person name="Lipzen A."/>
            <person name="Sullivan W."/>
            <person name="Andreopoulos W.B."/>
            <person name="Clum A."/>
            <person name="Lindquist E."/>
            <person name="Daum C."/>
            <person name="Ramamoorthy G.K."/>
            <person name="Gryganskyi A."/>
            <person name="Culley D."/>
            <person name="Magnuson J.K."/>
            <person name="James T.Y."/>
            <person name="O'Malley M.A."/>
            <person name="Stajich J.E."/>
            <person name="Spatafora J.W."/>
            <person name="Visel A."/>
            <person name="Grigoriev I.V."/>
        </authorList>
    </citation>
    <scope>NUCLEOTIDE SEQUENCE [LARGE SCALE GENOMIC DNA]</scope>
    <source>
        <strain evidence="4 5">NRRL 3301</strain>
    </source>
</reference>
<dbReference type="InterPro" id="IPR050216">
    <property type="entry name" value="LRR_domain-containing"/>
</dbReference>
<evidence type="ECO:0000313" key="4">
    <source>
        <dbReference type="EMBL" id="ORX49441.1"/>
    </source>
</evidence>
<gene>
    <name evidence="4" type="ORF">DM01DRAFT_1338119</name>
</gene>
<dbReference type="STRING" id="101127.A0A1X2GAW7"/>
<dbReference type="SMART" id="SM00364">
    <property type="entry name" value="LRR_BAC"/>
    <property type="match status" value="4"/>
</dbReference>
<sequence length="456" mass="51183">MHLLNDIRYIDATYYSSTFQQDHRPLPPTPPPSTLIRHPFLFPSSPSLLSSTSAPPTPCPQRHPPLTSSPNDESFRHSITSADLQCMDKHLQVIDLMHVQLTQLSPSIGLFSMIRRLNLSHNQLTTLPASLGYLQQLESLCVQNNQLIDLPDTLGYLVNLTELDVAKNQLVELPRSLGYLCKLQGLHLSHNHIHDLPVQLVTGLKSLVILDASHNPIAVLPAEITQLHFLRRLLLDGCPLLQDHATPPHTTSRALHDLPPLPPSQIELLIPSPSTTSVHTPLPTAFRLQQPPADLDLPQQLHYTLEHNPPSLREQCARQIIRQGRCVDSLLPDHLLHYLQSATPCTLCQSPYLDAYVRRGRWIERGGKWIPLEYRLCKAHFSNQQDRLLYLFSHPPPVTLASAYLQPPRSLLPALTNDDDPLPLPPTPSNSASPKFRSHCMKVMNRNHSGFLSLAK</sequence>
<dbReference type="SUPFAM" id="SSF52058">
    <property type="entry name" value="L domain-like"/>
    <property type="match status" value="1"/>
</dbReference>
<dbReference type="Pfam" id="PF13855">
    <property type="entry name" value="LRR_8"/>
    <property type="match status" value="2"/>
</dbReference>
<dbReference type="InterPro" id="IPR032675">
    <property type="entry name" value="LRR_dom_sf"/>
</dbReference>
<dbReference type="GO" id="GO:0005737">
    <property type="term" value="C:cytoplasm"/>
    <property type="evidence" value="ECO:0007669"/>
    <property type="project" value="TreeGrafter"/>
</dbReference>
<name>A0A1X2GAW7_9FUNG</name>
<dbReference type="PANTHER" id="PTHR48051:SF1">
    <property type="entry name" value="RAS SUPPRESSOR PROTEIN 1"/>
    <property type="match status" value="1"/>
</dbReference>
<dbReference type="Gene3D" id="3.80.10.10">
    <property type="entry name" value="Ribonuclease Inhibitor"/>
    <property type="match status" value="1"/>
</dbReference>
<dbReference type="InterPro" id="IPR001611">
    <property type="entry name" value="Leu-rich_rpt"/>
</dbReference>
<evidence type="ECO:0000256" key="1">
    <source>
        <dbReference type="ARBA" id="ARBA00022614"/>
    </source>
</evidence>
<dbReference type="PROSITE" id="PS51450">
    <property type="entry name" value="LRR"/>
    <property type="match status" value="1"/>
</dbReference>
<feature type="region of interest" description="Disordered" evidence="3">
    <location>
        <begin position="47"/>
        <end position="74"/>
    </location>
</feature>
<dbReference type="InterPro" id="IPR003591">
    <property type="entry name" value="Leu-rich_rpt_typical-subtyp"/>
</dbReference>
<organism evidence="4 5">
    <name type="scientific">Hesseltinella vesiculosa</name>
    <dbReference type="NCBI Taxonomy" id="101127"/>
    <lineage>
        <taxon>Eukaryota</taxon>
        <taxon>Fungi</taxon>
        <taxon>Fungi incertae sedis</taxon>
        <taxon>Mucoromycota</taxon>
        <taxon>Mucoromycotina</taxon>
        <taxon>Mucoromycetes</taxon>
        <taxon>Mucorales</taxon>
        <taxon>Cunninghamellaceae</taxon>
        <taxon>Hesseltinella</taxon>
    </lineage>
</organism>
<accession>A0A1X2GAW7</accession>
<dbReference type="OrthoDB" id="660555at2759"/>
<keyword evidence="2" id="KW-0677">Repeat</keyword>
<evidence type="ECO:0000313" key="5">
    <source>
        <dbReference type="Proteomes" id="UP000242146"/>
    </source>
</evidence>